<dbReference type="OrthoDB" id="9790529at2"/>
<proteinExistence type="inferred from homology"/>
<organism evidence="6 7">
    <name type="scientific">Desulfofervidus auxilii</name>
    <dbReference type="NCBI Taxonomy" id="1621989"/>
    <lineage>
        <taxon>Bacteria</taxon>
        <taxon>Pseudomonadati</taxon>
        <taxon>Thermodesulfobacteriota</taxon>
        <taxon>Candidatus Desulfofervidia</taxon>
        <taxon>Candidatus Desulfofervidales</taxon>
        <taxon>Candidatus Desulfofervidaceae</taxon>
        <taxon>Candidatus Desulfofervidus</taxon>
    </lineage>
</organism>
<evidence type="ECO:0000256" key="2">
    <source>
        <dbReference type="ARBA" id="ARBA00016109"/>
    </source>
</evidence>
<comment type="similarity">
    <text evidence="1">Belongs to the CRISPR-associated Csm4 family.</text>
</comment>
<dbReference type="NCBIfam" id="TIGR01903">
    <property type="entry name" value="cas5_csm4"/>
    <property type="match status" value="1"/>
</dbReference>
<dbReference type="EMBL" id="CP013015">
    <property type="protein sequence ID" value="AMM40919.1"/>
    <property type="molecule type" value="Genomic_DNA"/>
</dbReference>
<sequence>METLGKTFSQMKTYRIKLSLNSGFLTPFHADTLFGHLCWVIAYLEEEKELEKFLKPFKEGNPPFLISDGFPENFLPRPFSAEFNVEDPELRKEIKKRNFVSLAEFNHIREDKSLEELETIEPSIYEVTTTHNSINRLTYTTFTEGGLYDLEEIIVSYVSIYLKVVSESWKERVTELIEKLSNFGYGRKKSIGKGQFCLKEVEEFEFPEVKNPNGFVTLSNFCPSKNNPTEGLYKVFVKYGKLGEVFTYCGNPFKRPLVMIKTGSVFKTEGKPKHFYGRIVENIAPAAPNVIQYAYAFAVPIIYPEKK</sequence>
<dbReference type="InterPro" id="IPR005537">
    <property type="entry name" value="RAMP_III_fam"/>
</dbReference>
<evidence type="ECO:0000313" key="7">
    <source>
        <dbReference type="Proteomes" id="UP000070560"/>
    </source>
</evidence>
<accession>A0A7U4TGN8</accession>
<dbReference type="Pfam" id="PF03787">
    <property type="entry name" value="RAMPs"/>
    <property type="match status" value="1"/>
</dbReference>
<keyword evidence="7" id="KW-1185">Reference proteome</keyword>
<evidence type="ECO:0000256" key="4">
    <source>
        <dbReference type="ARBA" id="ARBA00023118"/>
    </source>
</evidence>
<keyword evidence="4" id="KW-0051">Antiviral defense</keyword>
<keyword evidence="3" id="KW-0694">RNA-binding</keyword>
<dbReference type="InterPro" id="IPR005510">
    <property type="entry name" value="Csm4"/>
</dbReference>
<evidence type="ECO:0000259" key="5">
    <source>
        <dbReference type="Pfam" id="PF03787"/>
    </source>
</evidence>
<dbReference type="KEGG" id="daw:HS1_001115"/>
<dbReference type="GO" id="GO:0051607">
    <property type="term" value="P:defense response to virus"/>
    <property type="evidence" value="ECO:0007669"/>
    <property type="project" value="UniProtKB-KW"/>
</dbReference>
<evidence type="ECO:0000256" key="1">
    <source>
        <dbReference type="ARBA" id="ARBA00005772"/>
    </source>
</evidence>
<dbReference type="GO" id="GO:0003723">
    <property type="term" value="F:RNA binding"/>
    <property type="evidence" value="ECO:0007669"/>
    <property type="project" value="UniProtKB-KW"/>
</dbReference>
<name>A0A7U4TGN8_DESA2</name>
<reference evidence="6 7" key="1">
    <citation type="submission" date="2015-10" db="EMBL/GenBank/DDBJ databases">
        <title>Candidatus Desulfofervidus auxilii, a hydrogenotrophic sulfate-reducing bacterium involved in the thermophilic anaerobic oxidation of methane.</title>
        <authorList>
            <person name="Krukenberg V."/>
            <person name="Richter M."/>
            <person name="Wegener G."/>
        </authorList>
    </citation>
    <scope>NUCLEOTIDE SEQUENCE [LARGE SCALE GENOMIC DNA]</scope>
    <source>
        <strain evidence="6 7">HS1</strain>
    </source>
</reference>
<feature type="domain" description="CRISPR type III-associated protein" evidence="5">
    <location>
        <begin position="23"/>
        <end position="196"/>
    </location>
</feature>
<protein>
    <recommendedName>
        <fullName evidence="2">CRISPR system Cms protein Csm4</fullName>
    </recommendedName>
</protein>
<evidence type="ECO:0000256" key="3">
    <source>
        <dbReference type="ARBA" id="ARBA00022884"/>
    </source>
</evidence>
<dbReference type="AlphaFoldDB" id="A0A7U4TGN8"/>
<dbReference type="Proteomes" id="UP000070560">
    <property type="component" value="Chromosome"/>
</dbReference>
<evidence type="ECO:0000313" key="6">
    <source>
        <dbReference type="EMBL" id="AMM40919.1"/>
    </source>
</evidence>
<gene>
    <name evidence="6" type="ORF">HS1_001115</name>
</gene>